<dbReference type="AlphaFoldDB" id="A0A6B0VN36"/>
<evidence type="ECO:0000256" key="1">
    <source>
        <dbReference type="SAM" id="Coils"/>
    </source>
</evidence>
<feature type="transmembrane region" description="Helical" evidence="2">
    <location>
        <begin position="370"/>
        <end position="390"/>
    </location>
</feature>
<dbReference type="NCBIfam" id="TIGR02123">
    <property type="entry name" value="TRAP_fused"/>
    <property type="match status" value="1"/>
</dbReference>
<feature type="transmembrane region" description="Helical" evidence="2">
    <location>
        <begin position="346"/>
        <end position="364"/>
    </location>
</feature>
<keyword evidence="5" id="KW-1185">Reference proteome</keyword>
<keyword evidence="2" id="KW-1133">Transmembrane helix</keyword>
<dbReference type="InterPro" id="IPR010656">
    <property type="entry name" value="DctM"/>
</dbReference>
<proteinExistence type="predicted"/>
<dbReference type="EMBL" id="WUYX01000039">
    <property type="protein sequence ID" value="MXV63010.1"/>
    <property type="molecule type" value="Genomic_DNA"/>
</dbReference>
<evidence type="ECO:0000259" key="3">
    <source>
        <dbReference type="Pfam" id="PF06808"/>
    </source>
</evidence>
<gene>
    <name evidence="4" type="ORF">GS429_13215</name>
</gene>
<feature type="transmembrane region" description="Helical" evidence="2">
    <location>
        <begin position="473"/>
        <end position="495"/>
    </location>
</feature>
<feature type="transmembrane region" description="Helical" evidence="2">
    <location>
        <begin position="86"/>
        <end position="104"/>
    </location>
</feature>
<dbReference type="PANTHER" id="PTHR43849">
    <property type="entry name" value="BLL3936 PROTEIN"/>
    <property type="match status" value="1"/>
</dbReference>
<feature type="coiled-coil region" evidence="1">
    <location>
        <begin position="308"/>
        <end position="335"/>
    </location>
</feature>
<dbReference type="InterPro" id="IPR011853">
    <property type="entry name" value="TRAP_DctM-Dct_fused"/>
</dbReference>
<keyword evidence="2" id="KW-0812">Transmembrane</keyword>
<keyword evidence="2" id="KW-0472">Membrane</keyword>
<protein>
    <submittedName>
        <fullName evidence="4">TRAP transporter fused permease subunit</fullName>
    </submittedName>
</protein>
<name>A0A6B0VN36_9EURY</name>
<keyword evidence="1" id="KW-0175">Coiled coil</keyword>
<reference evidence="4 5" key="1">
    <citation type="submission" date="2020-01" db="EMBL/GenBank/DDBJ databases">
        <title>Natronorubrum sp. JWXQ-INN 674 isolated from Inner Mongolia Autonomous Region of China.</title>
        <authorList>
            <person name="Xue Q."/>
        </authorList>
    </citation>
    <scope>NUCLEOTIDE SEQUENCE [LARGE SCALE GENOMIC DNA]</scope>
    <source>
        <strain evidence="4 5">JWXQ-INN-674</strain>
    </source>
</reference>
<feature type="transmembrane region" description="Helical" evidence="2">
    <location>
        <begin position="6"/>
        <end position="22"/>
    </location>
</feature>
<dbReference type="RefSeq" id="WP_160065845.1">
    <property type="nucleotide sequence ID" value="NZ_WUYX01000039.1"/>
</dbReference>
<sequence>MEGLKYGFSVFMAIYGLYYALMTPYESRLYGAVHLGFAVALYSLVKLEESDSLLTKVVDAVFFVGIFIATVYVLSNFNELASTRAMIGYTTVDILVAAIVFVAITEYTRREYGNVLLGVILVAVGYGLLGTQIPGFFGHSGLSMERTLEIGVLNFTGAYGRLTVIAALWIYIFIIWAGLLRGFNEIQSLLDVAYILSKRFKSGIYQMAVTASMFVGAVVGTPAGNVVISGNFTIPMMMDRGIDKDRAAAIESVASTGGMVLPPIMGSAAFIMASLLGMSYTEVIIHATLVAVLLYALIMVAVHFSVLRDQMIERRDASEEELQELEEQAENESFDREINRVDLMKAIVPMVVGLIALVIALAYFRYSPTLAGLYTLGFYLGTKILIAIGYREFYPIDFTKQTVSGLAQGSIMMAPITIILASMGAVVTVFSSTGLPVKIAVQGTALTGGILIAVLLVVAAVTIIFGMGMPISAAYLLAVSLLAPMMLELGIPELIAHFFVLYWAMVAAITPPVALACAIATNISGGDFLRTVKESLQIGVPYFVLPFLFITRPELILYDGTATAISAVFVIVGMLFLMSGVQRIFDSFYINVAATVGGLAILFPTQVLALVPIA</sequence>
<dbReference type="Pfam" id="PF06808">
    <property type="entry name" value="DctM"/>
    <property type="match status" value="1"/>
</dbReference>
<feature type="domain" description="TRAP C4-dicarboxylate transport system permease DctM subunit" evidence="3">
    <location>
        <begin position="132"/>
        <end position="557"/>
    </location>
</feature>
<organism evidence="4 5">
    <name type="scientific">Natronorubrum halalkaliphilum</name>
    <dbReference type="NCBI Taxonomy" id="2691917"/>
    <lineage>
        <taxon>Archaea</taxon>
        <taxon>Methanobacteriati</taxon>
        <taxon>Methanobacteriota</taxon>
        <taxon>Stenosarchaea group</taxon>
        <taxon>Halobacteria</taxon>
        <taxon>Halobacteriales</taxon>
        <taxon>Natrialbaceae</taxon>
        <taxon>Natronorubrum</taxon>
    </lineage>
</organism>
<feature type="transmembrane region" description="Helical" evidence="2">
    <location>
        <begin position="501"/>
        <end position="523"/>
    </location>
</feature>
<feature type="transmembrane region" description="Helical" evidence="2">
    <location>
        <begin position="57"/>
        <end position="74"/>
    </location>
</feature>
<evidence type="ECO:0000313" key="4">
    <source>
        <dbReference type="EMBL" id="MXV63010.1"/>
    </source>
</evidence>
<comment type="caution">
    <text evidence="4">The sequence shown here is derived from an EMBL/GenBank/DDBJ whole genome shotgun (WGS) entry which is preliminary data.</text>
</comment>
<accession>A0A6B0VN36</accession>
<feature type="transmembrane region" description="Helical" evidence="2">
    <location>
        <begin position="116"/>
        <end position="137"/>
    </location>
</feature>
<feature type="transmembrane region" description="Helical" evidence="2">
    <location>
        <begin position="556"/>
        <end position="577"/>
    </location>
</feature>
<feature type="transmembrane region" description="Helical" evidence="2">
    <location>
        <begin position="535"/>
        <end position="550"/>
    </location>
</feature>
<feature type="transmembrane region" description="Helical" evidence="2">
    <location>
        <begin position="589"/>
        <end position="613"/>
    </location>
</feature>
<dbReference type="PANTHER" id="PTHR43849:SF2">
    <property type="entry name" value="BLL3936 PROTEIN"/>
    <property type="match status" value="1"/>
</dbReference>
<feature type="transmembrane region" description="Helical" evidence="2">
    <location>
        <begin position="445"/>
        <end position="466"/>
    </location>
</feature>
<dbReference type="Proteomes" id="UP000434101">
    <property type="component" value="Unassembled WGS sequence"/>
</dbReference>
<dbReference type="OrthoDB" id="371890at2157"/>
<feature type="transmembrane region" description="Helical" evidence="2">
    <location>
        <begin position="203"/>
        <end position="228"/>
    </location>
</feature>
<feature type="transmembrane region" description="Helical" evidence="2">
    <location>
        <begin position="283"/>
        <end position="306"/>
    </location>
</feature>
<feature type="transmembrane region" description="Helical" evidence="2">
    <location>
        <begin position="411"/>
        <end position="433"/>
    </location>
</feature>
<feature type="transmembrane region" description="Helical" evidence="2">
    <location>
        <begin position="249"/>
        <end position="277"/>
    </location>
</feature>
<feature type="transmembrane region" description="Helical" evidence="2">
    <location>
        <begin position="158"/>
        <end position="183"/>
    </location>
</feature>
<evidence type="ECO:0000256" key="2">
    <source>
        <dbReference type="SAM" id="Phobius"/>
    </source>
</evidence>
<evidence type="ECO:0000313" key="5">
    <source>
        <dbReference type="Proteomes" id="UP000434101"/>
    </source>
</evidence>